<name>T1BCF3_9ZZZZ</name>
<evidence type="ECO:0000313" key="1">
    <source>
        <dbReference type="EMBL" id="EQD66153.1"/>
    </source>
</evidence>
<organism evidence="1">
    <name type="scientific">mine drainage metagenome</name>
    <dbReference type="NCBI Taxonomy" id="410659"/>
    <lineage>
        <taxon>unclassified sequences</taxon>
        <taxon>metagenomes</taxon>
        <taxon>ecological metagenomes</taxon>
    </lineage>
</organism>
<proteinExistence type="predicted"/>
<feature type="non-terminal residue" evidence="1">
    <location>
        <position position="108"/>
    </location>
</feature>
<gene>
    <name evidence="1" type="ORF">B1A_08243</name>
</gene>
<sequence length="108" mass="12704">MDGMVINMDDCKLKTLTQIEEFLRGTGELFHVSKEERYPLVERTLTRFGYEKLARKEKGVILRYLERMTGLSRQQVTRLVHQFQETGTVRLGYQTPRRGFQRVFSSGD</sequence>
<accession>T1BCF3</accession>
<dbReference type="AlphaFoldDB" id="T1BCF3"/>
<protein>
    <submittedName>
        <fullName evidence="1">Integrase catalytic region</fullName>
    </submittedName>
</protein>
<comment type="caution">
    <text evidence="1">The sequence shown here is derived from an EMBL/GenBank/DDBJ whole genome shotgun (WGS) entry which is preliminary data.</text>
</comment>
<dbReference type="EMBL" id="AUZX01005895">
    <property type="protein sequence ID" value="EQD66153.1"/>
    <property type="molecule type" value="Genomic_DNA"/>
</dbReference>
<reference evidence="1" key="1">
    <citation type="submission" date="2013-08" db="EMBL/GenBank/DDBJ databases">
        <authorList>
            <person name="Mendez C."/>
            <person name="Richter M."/>
            <person name="Ferrer M."/>
            <person name="Sanchez J."/>
        </authorList>
    </citation>
    <scope>NUCLEOTIDE SEQUENCE</scope>
</reference>
<reference evidence="1" key="2">
    <citation type="journal article" date="2014" name="ISME J.">
        <title>Microbial stratification in low pH oxic and suboxic macroscopic growths along an acid mine drainage.</title>
        <authorList>
            <person name="Mendez-Garcia C."/>
            <person name="Mesa V."/>
            <person name="Sprenger R.R."/>
            <person name="Richter M."/>
            <person name="Diez M.S."/>
            <person name="Solano J."/>
            <person name="Bargiela R."/>
            <person name="Golyshina O.V."/>
            <person name="Manteca A."/>
            <person name="Ramos J.L."/>
            <person name="Gallego J.R."/>
            <person name="Llorente I."/>
            <person name="Martins Dos Santos V.A."/>
            <person name="Jensen O.N."/>
            <person name="Pelaez A.I."/>
            <person name="Sanchez J."/>
            <person name="Ferrer M."/>
        </authorList>
    </citation>
    <scope>NUCLEOTIDE SEQUENCE</scope>
</reference>